<evidence type="ECO:0000313" key="2">
    <source>
        <dbReference type="EMBL" id="GFO24682.1"/>
    </source>
</evidence>
<accession>A0AAV4BZY7</accession>
<feature type="transmembrane region" description="Helical" evidence="1">
    <location>
        <begin position="94"/>
        <end position="117"/>
    </location>
</feature>
<comment type="caution">
    <text evidence="2">The sequence shown here is derived from an EMBL/GenBank/DDBJ whole genome shotgun (WGS) entry which is preliminary data.</text>
</comment>
<keyword evidence="1" id="KW-1133">Transmembrane helix</keyword>
<keyword evidence="1" id="KW-0472">Membrane</keyword>
<reference evidence="2 3" key="1">
    <citation type="journal article" date="2021" name="Elife">
        <title>Chloroplast acquisition without the gene transfer in kleptoplastic sea slugs, Plakobranchus ocellatus.</title>
        <authorList>
            <person name="Maeda T."/>
            <person name="Takahashi S."/>
            <person name="Yoshida T."/>
            <person name="Shimamura S."/>
            <person name="Takaki Y."/>
            <person name="Nagai Y."/>
            <person name="Toyoda A."/>
            <person name="Suzuki Y."/>
            <person name="Arimoto A."/>
            <person name="Ishii H."/>
            <person name="Satoh N."/>
            <person name="Nishiyama T."/>
            <person name="Hasebe M."/>
            <person name="Maruyama T."/>
            <person name="Minagawa J."/>
            <person name="Obokata J."/>
            <person name="Shigenobu S."/>
        </authorList>
    </citation>
    <scope>NUCLEOTIDE SEQUENCE [LARGE SCALE GENOMIC DNA]</scope>
</reference>
<protein>
    <submittedName>
        <fullName evidence="2">Uncharacterized protein</fullName>
    </submittedName>
</protein>
<dbReference type="AlphaFoldDB" id="A0AAV4BZY7"/>
<dbReference type="Proteomes" id="UP000735302">
    <property type="component" value="Unassembled WGS sequence"/>
</dbReference>
<gene>
    <name evidence="2" type="ORF">PoB_005118700</name>
</gene>
<name>A0AAV4BZY7_9GAST</name>
<evidence type="ECO:0000256" key="1">
    <source>
        <dbReference type="SAM" id="Phobius"/>
    </source>
</evidence>
<keyword evidence="3" id="KW-1185">Reference proteome</keyword>
<dbReference type="EMBL" id="BLXT01005617">
    <property type="protein sequence ID" value="GFO24682.1"/>
    <property type="molecule type" value="Genomic_DNA"/>
</dbReference>
<proteinExistence type="predicted"/>
<sequence length="155" mass="16606">MAASTIAVAHLAPAHGLADMNISTLPLGHVMNSTTFLQGYNQSNQSQIQSIINNGSITRNNSSLPSLPLAEASSERTPSNVNKRFINHSGDSSIIVKISLLLVVTAFVLVASYKFVVHLFVGYSDRKDDVFTDGFSDDEDSTGMKKSHGPILDIG</sequence>
<organism evidence="2 3">
    <name type="scientific">Plakobranchus ocellatus</name>
    <dbReference type="NCBI Taxonomy" id="259542"/>
    <lineage>
        <taxon>Eukaryota</taxon>
        <taxon>Metazoa</taxon>
        <taxon>Spiralia</taxon>
        <taxon>Lophotrochozoa</taxon>
        <taxon>Mollusca</taxon>
        <taxon>Gastropoda</taxon>
        <taxon>Heterobranchia</taxon>
        <taxon>Euthyneura</taxon>
        <taxon>Panpulmonata</taxon>
        <taxon>Sacoglossa</taxon>
        <taxon>Placobranchoidea</taxon>
        <taxon>Plakobranchidae</taxon>
        <taxon>Plakobranchus</taxon>
    </lineage>
</organism>
<evidence type="ECO:0000313" key="3">
    <source>
        <dbReference type="Proteomes" id="UP000735302"/>
    </source>
</evidence>
<keyword evidence="1" id="KW-0812">Transmembrane</keyword>